<dbReference type="Pfam" id="PF13671">
    <property type="entry name" value="AAA_33"/>
    <property type="match status" value="1"/>
</dbReference>
<dbReference type="InterPro" id="IPR027417">
    <property type="entry name" value="P-loop_NTPase"/>
</dbReference>
<protein>
    <recommendedName>
        <fullName evidence="3">Kinase</fullName>
    </recommendedName>
</protein>
<evidence type="ECO:0008006" key="3">
    <source>
        <dbReference type="Google" id="ProtNLM"/>
    </source>
</evidence>
<dbReference type="Proteomes" id="UP000501648">
    <property type="component" value="Chromosome"/>
</dbReference>
<dbReference type="EMBL" id="CP008956">
    <property type="protein sequence ID" value="QJQ03651.1"/>
    <property type="molecule type" value="Genomic_DNA"/>
</dbReference>
<dbReference type="AlphaFoldDB" id="A0A6M3ZZB6"/>
<dbReference type="RefSeq" id="WP_017450078.1">
    <property type="nucleotide sequence ID" value="NZ_CP008956.1"/>
</dbReference>
<sequence length="155" mass="17339">MHLNPDHYLQTDAGRIFTPERNAAAWECLYTDLSEALQACPRQIVMVLGVQGAGKSTWVRERLSQSGDTIYVDSTFATVLRRARVIEIAAKAGVQVSAVWIKVALETALRRNRERPVDEVVPDEAIENVFRIFEPPSLAEGFCEVLILADFHSVK</sequence>
<gene>
    <name evidence="1" type="ORF">C798_26435</name>
</gene>
<name>A0A6M3ZZB6_9BURK</name>
<organism evidence="1 2">
    <name type="scientific">Herbaspirillum rubrisubalbicans Os34</name>
    <dbReference type="NCBI Taxonomy" id="1235827"/>
    <lineage>
        <taxon>Bacteria</taxon>
        <taxon>Pseudomonadati</taxon>
        <taxon>Pseudomonadota</taxon>
        <taxon>Betaproteobacteria</taxon>
        <taxon>Burkholderiales</taxon>
        <taxon>Oxalobacteraceae</taxon>
        <taxon>Herbaspirillum</taxon>
    </lineage>
</organism>
<reference evidence="1 2" key="1">
    <citation type="journal article" date="2012" name="J. Bacteriol.">
        <title>Genome sequence of the pathogenic Herbaspirillum seropedicae strain Os34, isolated from rice roots.</title>
        <authorList>
            <person name="Ye W."/>
            <person name="Ye S."/>
            <person name="Liu J."/>
            <person name="Chang S."/>
            <person name="Chen M."/>
            <person name="Zhu B."/>
            <person name="Guo L."/>
            <person name="An Q."/>
        </authorList>
    </citation>
    <scope>NUCLEOTIDE SEQUENCE [LARGE SCALE GENOMIC DNA]</scope>
    <source>
        <strain evidence="1 2">Os34</strain>
    </source>
</reference>
<proteinExistence type="predicted"/>
<evidence type="ECO:0000313" key="2">
    <source>
        <dbReference type="Proteomes" id="UP000501648"/>
    </source>
</evidence>
<evidence type="ECO:0000313" key="1">
    <source>
        <dbReference type="EMBL" id="QJQ03651.1"/>
    </source>
</evidence>
<dbReference type="Gene3D" id="3.40.50.300">
    <property type="entry name" value="P-loop containing nucleotide triphosphate hydrolases"/>
    <property type="match status" value="1"/>
</dbReference>
<dbReference type="SUPFAM" id="SSF52540">
    <property type="entry name" value="P-loop containing nucleoside triphosphate hydrolases"/>
    <property type="match status" value="1"/>
</dbReference>
<accession>A0A6M3ZZB6</accession>